<evidence type="ECO:0000313" key="3">
    <source>
        <dbReference type="Proteomes" id="UP000050761"/>
    </source>
</evidence>
<dbReference type="AlphaFoldDB" id="A0A183GJQ0"/>
<reference evidence="2 3" key="1">
    <citation type="submission" date="2018-11" db="EMBL/GenBank/DDBJ databases">
        <authorList>
            <consortium name="Pathogen Informatics"/>
        </authorList>
    </citation>
    <scope>NUCLEOTIDE SEQUENCE [LARGE SCALE GENOMIC DNA]</scope>
</reference>
<dbReference type="WBParaSite" id="HPBE_0002290801-mRNA-1">
    <property type="protein sequence ID" value="HPBE_0002290801-mRNA-1"/>
    <property type="gene ID" value="HPBE_0002290801"/>
</dbReference>
<proteinExistence type="predicted"/>
<accession>A0A3P8GWN2</accession>
<feature type="compositionally biased region" description="Acidic residues" evidence="1">
    <location>
        <begin position="146"/>
        <end position="161"/>
    </location>
</feature>
<evidence type="ECO:0000313" key="2">
    <source>
        <dbReference type="EMBL" id="VDP35376.1"/>
    </source>
</evidence>
<dbReference type="EMBL" id="UZAH01034479">
    <property type="protein sequence ID" value="VDP35376.1"/>
    <property type="molecule type" value="Genomic_DNA"/>
</dbReference>
<feature type="compositionally biased region" description="Polar residues" evidence="1">
    <location>
        <begin position="1"/>
        <end position="14"/>
    </location>
</feature>
<dbReference type="Proteomes" id="UP000050761">
    <property type="component" value="Unassembled WGS sequence"/>
</dbReference>
<feature type="compositionally biased region" description="Basic and acidic residues" evidence="1">
    <location>
        <begin position="162"/>
        <end position="176"/>
    </location>
</feature>
<feature type="region of interest" description="Disordered" evidence="1">
    <location>
        <begin position="1"/>
        <end position="63"/>
    </location>
</feature>
<evidence type="ECO:0000256" key="1">
    <source>
        <dbReference type="SAM" id="MobiDB-lite"/>
    </source>
</evidence>
<reference evidence="4" key="2">
    <citation type="submission" date="2019-09" db="UniProtKB">
        <authorList>
            <consortium name="WormBaseParasite"/>
        </authorList>
    </citation>
    <scope>IDENTIFICATION</scope>
</reference>
<feature type="region of interest" description="Disordered" evidence="1">
    <location>
        <begin position="102"/>
        <end position="188"/>
    </location>
</feature>
<feature type="compositionally biased region" description="Basic and acidic residues" evidence="1">
    <location>
        <begin position="133"/>
        <end position="145"/>
    </location>
</feature>
<protein>
    <submittedName>
        <fullName evidence="4">PHM7_ext domain-containing protein</fullName>
    </submittedName>
</protein>
<evidence type="ECO:0000313" key="4">
    <source>
        <dbReference type="WBParaSite" id="HPBE_0002290801-mRNA-1"/>
    </source>
</evidence>
<feature type="compositionally biased region" description="Low complexity" evidence="1">
    <location>
        <begin position="177"/>
        <end position="187"/>
    </location>
</feature>
<keyword evidence="3" id="KW-1185">Reference proteome</keyword>
<accession>A0A183GJQ0</accession>
<gene>
    <name evidence="2" type="ORF">HPBE_LOCUS22905</name>
</gene>
<organism evidence="3 4">
    <name type="scientific">Heligmosomoides polygyrus</name>
    <name type="common">Parasitic roundworm</name>
    <dbReference type="NCBI Taxonomy" id="6339"/>
    <lineage>
        <taxon>Eukaryota</taxon>
        <taxon>Metazoa</taxon>
        <taxon>Ecdysozoa</taxon>
        <taxon>Nematoda</taxon>
        <taxon>Chromadorea</taxon>
        <taxon>Rhabditida</taxon>
        <taxon>Rhabditina</taxon>
        <taxon>Rhabditomorpha</taxon>
        <taxon>Strongyloidea</taxon>
        <taxon>Heligmosomidae</taxon>
        <taxon>Heligmosomoides</taxon>
    </lineage>
</organism>
<sequence>MGCQISSDDFTTGRISDPAEGSNASEADPGAIDETEKSPQLQDGPSRRSEGTSRLKKHHAKDDESLVVSIRRWSSVDAYLGDNDEEGRDGLVIAEEDQQSVVLGSEKPLGGNISDAVTSYVGDDGAAPASSDHVCENERADAHVEEEQEEEAEYEDEEEQGEVEHEVSDERSESEVSRLSLQSSGSRPVEGSLEYRFQLWSEAYKKFRTNPYFNSEGDVGKAPQFVRYPPRSTSEVHVVIKSGKAYALLRGRFEVAIKLPVKVIFWCFCNLYFQMRYVVQVGLGHVISVRKSEQFMYLSLTEISIEFTSSSIFLLTTIGLNAVFCAHVSPLNVLALLAYYAP</sequence>
<name>A0A183GJQ0_HELPZ</name>